<dbReference type="InterPro" id="IPR004170">
    <property type="entry name" value="WWE_dom"/>
</dbReference>
<dbReference type="SUPFAM" id="SSF50891">
    <property type="entry name" value="Cyclophilin-like"/>
    <property type="match status" value="1"/>
</dbReference>
<dbReference type="SUPFAM" id="SSF117839">
    <property type="entry name" value="WWE domain"/>
    <property type="match status" value="1"/>
</dbReference>
<dbReference type="InterPro" id="IPR002130">
    <property type="entry name" value="Cyclophilin-type_PPIase_dom"/>
</dbReference>
<comment type="caution">
    <text evidence="4">The sequence shown here is derived from an EMBL/GenBank/DDBJ whole genome shotgun (WGS) entry which is preliminary data.</text>
</comment>
<keyword evidence="5" id="KW-1185">Reference proteome</keyword>
<dbReference type="SMART" id="SM00028">
    <property type="entry name" value="TPR"/>
    <property type="match status" value="2"/>
</dbReference>
<feature type="non-terminal residue" evidence="4">
    <location>
        <position position="1"/>
    </location>
</feature>
<reference evidence="4" key="1">
    <citation type="submission" date="2021-02" db="EMBL/GenBank/DDBJ databases">
        <authorList>
            <person name="Dougan E. K."/>
            <person name="Rhodes N."/>
            <person name="Thang M."/>
            <person name="Chan C."/>
        </authorList>
    </citation>
    <scope>NUCLEOTIDE SEQUENCE</scope>
</reference>
<dbReference type="InterPro" id="IPR011990">
    <property type="entry name" value="TPR-like_helical_dom_sf"/>
</dbReference>
<dbReference type="PROSITE" id="PS50072">
    <property type="entry name" value="CSA_PPIASE_2"/>
    <property type="match status" value="1"/>
</dbReference>
<dbReference type="Gene3D" id="2.40.100.10">
    <property type="entry name" value="Cyclophilin-like"/>
    <property type="match status" value="2"/>
</dbReference>
<organism evidence="4 5">
    <name type="scientific">Symbiodinium necroappetens</name>
    <dbReference type="NCBI Taxonomy" id="1628268"/>
    <lineage>
        <taxon>Eukaryota</taxon>
        <taxon>Sar</taxon>
        <taxon>Alveolata</taxon>
        <taxon>Dinophyceae</taxon>
        <taxon>Suessiales</taxon>
        <taxon>Symbiodiniaceae</taxon>
        <taxon>Symbiodinium</taxon>
    </lineage>
</organism>
<dbReference type="GO" id="GO:0003755">
    <property type="term" value="F:peptidyl-prolyl cis-trans isomerase activity"/>
    <property type="evidence" value="ECO:0007669"/>
    <property type="project" value="UniProtKB-EC"/>
</dbReference>
<dbReference type="PANTHER" id="PTHR11071:SF561">
    <property type="entry name" value="PEPTIDYL-PROLYL CIS-TRANS ISOMERASE D-RELATED"/>
    <property type="match status" value="1"/>
</dbReference>
<evidence type="ECO:0000256" key="2">
    <source>
        <dbReference type="PROSITE-ProRule" id="PRU00339"/>
    </source>
</evidence>
<proteinExistence type="predicted"/>
<dbReference type="PRINTS" id="PR00153">
    <property type="entry name" value="CSAPPISMRASE"/>
</dbReference>
<dbReference type="AlphaFoldDB" id="A0A812WA63"/>
<keyword evidence="2" id="KW-0802">TPR repeat</keyword>
<dbReference type="EMBL" id="CAJNJA010033134">
    <property type="protein sequence ID" value="CAE7675136.1"/>
    <property type="molecule type" value="Genomic_DNA"/>
</dbReference>
<dbReference type="PROSITE" id="PS50005">
    <property type="entry name" value="TPR"/>
    <property type="match status" value="1"/>
</dbReference>
<sequence>MQGQESLELLRESSQLRVALLLNLSQCSLKLEDFPAAAQHASDALDLEPSCKALFRRALAQLARGSLSEARDDLQAALQLEPQNREVREKLEVCRTRMQQAQAWQKQAFGGLFGKAPEQSSRQRSSETLKSLPKVWMEMQIGSKPAGRVEMILYKDTVPRTAENFLKLCTGELSTERRRLHYRHSIIHKVVPGCLIEAGDIEKSNGMGGQSIYGPSLSSALGLSLPEFDGKHVVFGEVSSGLQVLDAMEQVETESSEHLPILKEVLELNFPGLLVRVLDVTQPQPQDILDFAGPNETKGSKGCVYAGQWKWKVESEDELQASSLQAAASVWEWKNRNGWQRYLPEDECLLDQLQVECKGQQAETSGFSFGRGTMYKVDFLENL</sequence>
<name>A0A812WA63_9DINO</name>
<dbReference type="Gene3D" id="1.25.40.10">
    <property type="entry name" value="Tetratricopeptide repeat domain"/>
    <property type="match status" value="1"/>
</dbReference>
<dbReference type="SUPFAM" id="SSF48452">
    <property type="entry name" value="TPR-like"/>
    <property type="match status" value="1"/>
</dbReference>
<dbReference type="InterPro" id="IPR037197">
    <property type="entry name" value="WWE_dom_sf"/>
</dbReference>
<dbReference type="PANTHER" id="PTHR11071">
    <property type="entry name" value="PEPTIDYL-PROLYL CIS-TRANS ISOMERASE"/>
    <property type="match status" value="1"/>
</dbReference>
<evidence type="ECO:0000256" key="1">
    <source>
        <dbReference type="ARBA" id="ARBA00000971"/>
    </source>
</evidence>
<dbReference type="GO" id="GO:0006457">
    <property type="term" value="P:protein folding"/>
    <property type="evidence" value="ECO:0007669"/>
    <property type="project" value="TreeGrafter"/>
</dbReference>
<dbReference type="Pfam" id="PF00160">
    <property type="entry name" value="Pro_isomerase"/>
    <property type="match status" value="2"/>
</dbReference>
<dbReference type="InterPro" id="IPR019734">
    <property type="entry name" value="TPR_rpt"/>
</dbReference>
<dbReference type="GO" id="GO:0005737">
    <property type="term" value="C:cytoplasm"/>
    <property type="evidence" value="ECO:0007669"/>
    <property type="project" value="TreeGrafter"/>
</dbReference>
<protein>
    <submittedName>
        <fullName evidence="4">PCKR1 protein</fullName>
    </submittedName>
</protein>
<accession>A0A812WA63</accession>
<gene>
    <name evidence="4" type="primary">PCKR1</name>
    <name evidence="4" type="ORF">SNEC2469_LOCUS19364</name>
</gene>
<dbReference type="OrthoDB" id="1902587at2759"/>
<dbReference type="GO" id="GO:0016018">
    <property type="term" value="F:cyclosporin A binding"/>
    <property type="evidence" value="ECO:0007669"/>
    <property type="project" value="TreeGrafter"/>
</dbReference>
<comment type="catalytic activity">
    <reaction evidence="1">
        <text>[protein]-peptidylproline (omega=180) = [protein]-peptidylproline (omega=0)</text>
        <dbReference type="Rhea" id="RHEA:16237"/>
        <dbReference type="Rhea" id="RHEA-COMP:10747"/>
        <dbReference type="Rhea" id="RHEA-COMP:10748"/>
        <dbReference type="ChEBI" id="CHEBI:83833"/>
        <dbReference type="ChEBI" id="CHEBI:83834"/>
        <dbReference type="EC" id="5.2.1.8"/>
    </reaction>
</comment>
<evidence type="ECO:0000313" key="4">
    <source>
        <dbReference type="EMBL" id="CAE7675136.1"/>
    </source>
</evidence>
<evidence type="ECO:0000259" key="3">
    <source>
        <dbReference type="PROSITE" id="PS50072"/>
    </source>
</evidence>
<feature type="domain" description="PPIase cyclophilin-type" evidence="3">
    <location>
        <begin position="136"/>
        <end position="282"/>
    </location>
</feature>
<dbReference type="InterPro" id="IPR029000">
    <property type="entry name" value="Cyclophilin-like_dom_sf"/>
</dbReference>
<feature type="repeat" description="TPR" evidence="2">
    <location>
        <begin position="51"/>
        <end position="84"/>
    </location>
</feature>
<evidence type="ECO:0000313" key="5">
    <source>
        <dbReference type="Proteomes" id="UP000601435"/>
    </source>
</evidence>
<dbReference type="Pfam" id="PF02825">
    <property type="entry name" value="WWE"/>
    <property type="match status" value="1"/>
</dbReference>
<dbReference type="Proteomes" id="UP000601435">
    <property type="component" value="Unassembled WGS sequence"/>
</dbReference>